<evidence type="ECO:0000256" key="7">
    <source>
        <dbReference type="ARBA" id="ARBA00022840"/>
    </source>
</evidence>
<comment type="cofactor">
    <cofactor evidence="1 10">
        <name>Mg(2+)</name>
        <dbReference type="ChEBI" id="CHEBI:18420"/>
    </cofactor>
</comment>
<comment type="similarity">
    <text evidence="3 10">Belongs to the IPP transferase family.</text>
</comment>
<sequence length="302" mass="34086">MDSLKSEPLSQVPPLIVIVGPTASGKSRLGMAVARRFNGEIICADSRTIYKGMDIGTAKPTQEERQEIKHHLLDIVSPDQYFSAAEFKKLANQAIARIVRAGRLPIMVGGSGLYIDSVLFDYQFAPAAHPATRAYLEKLTTEELQRLCLNKQIPLPENAKNRRHLIRTIETGGFLPKKHSMRPNTLVVGLAVDKAALFKNVTDRAEQMVRNGVLDEMRLLGRQYGWNSEAMTSNIYRAFRGVLQGQDDLSIAKGKFIRADWLLAKRQLTWFKRNPHIKWGSSDELMTVVEWFVSQLSCKRHL</sequence>
<evidence type="ECO:0000256" key="1">
    <source>
        <dbReference type="ARBA" id="ARBA00001946"/>
    </source>
</evidence>
<keyword evidence="7 10" id="KW-0067">ATP-binding</keyword>
<keyword evidence="8 10" id="KW-0460">Magnesium</keyword>
<evidence type="ECO:0000256" key="2">
    <source>
        <dbReference type="ARBA" id="ARBA00003213"/>
    </source>
</evidence>
<evidence type="ECO:0000256" key="6">
    <source>
        <dbReference type="ARBA" id="ARBA00022741"/>
    </source>
</evidence>
<evidence type="ECO:0000256" key="5">
    <source>
        <dbReference type="ARBA" id="ARBA00022694"/>
    </source>
</evidence>
<dbReference type="GO" id="GO:0006400">
    <property type="term" value="P:tRNA modification"/>
    <property type="evidence" value="ECO:0007669"/>
    <property type="project" value="TreeGrafter"/>
</dbReference>
<comment type="function">
    <text evidence="2 10">Catalyzes the transfer of a dimethylallyl group onto the adenine at position 37 in tRNAs that read codons beginning with uridine, leading to the formation of N6-(dimethylallyl)adenosine (i(6)A).</text>
</comment>
<dbReference type="InterPro" id="IPR018022">
    <property type="entry name" value="IPT"/>
</dbReference>
<gene>
    <name evidence="10" type="primary">miaA</name>
    <name evidence="11" type="ORF">EOT04_01680</name>
</gene>
<dbReference type="Pfam" id="PF01715">
    <property type="entry name" value="IPPT"/>
    <property type="match status" value="1"/>
</dbReference>
<dbReference type="EC" id="2.5.1.75" evidence="10"/>
<evidence type="ECO:0000256" key="9">
    <source>
        <dbReference type="ARBA" id="ARBA00049563"/>
    </source>
</evidence>
<keyword evidence="12" id="KW-1185">Reference proteome</keyword>
<evidence type="ECO:0000256" key="3">
    <source>
        <dbReference type="ARBA" id="ARBA00005842"/>
    </source>
</evidence>
<feature type="site" description="Interaction with substrate tRNA" evidence="10">
    <location>
        <position position="111"/>
    </location>
</feature>
<dbReference type="Gene3D" id="3.40.50.300">
    <property type="entry name" value="P-loop containing nucleotide triphosphate hydrolases"/>
    <property type="match status" value="1"/>
</dbReference>
<feature type="binding site" evidence="10">
    <location>
        <begin position="20"/>
        <end position="27"/>
    </location>
    <ligand>
        <name>ATP</name>
        <dbReference type="ChEBI" id="CHEBI:30616"/>
    </ligand>
</feature>
<dbReference type="PANTHER" id="PTHR11088">
    <property type="entry name" value="TRNA DIMETHYLALLYLTRANSFERASE"/>
    <property type="match status" value="1"/>
</dbReference>
<dbReference type="GO" id="GO:0005524">
    <property type="term" value="F:ATP binding"/>
    <property type="evidence" value="ECO:0007669"/>
    <property type="project" value="UniProtKB-UniRule"/>
</dbReference>
<keyword evidence="4 10" id="KW-0808">Transferase</keyword>
<evidence type="ECO:0000256" key="10">
    <source>
        <dbReference type="HAMAP-Rule" id="MF_00185"/>
    </source>
</evidence>
<organism evidence="11 12">
    <name type="scientific">Candidatus Chaera renei</name>
    <dbReference type="NCBI Taxonomy" id="2506947"/>
    <lineage>
        <taxon>Bacteria</taxon>
        <taxon>Candidatus Saccharimonadota</taxon>
        <taxon>Candidatus Saccharimonadia</taxon>
        <taxon>Candidatus Saccharimonadales</taxon>
        <taxon>Candidatus Saccharimonadaceae</taxon>
        <taxon>Candidatus Chaera</taxon>
    </lineage>
</organism>
<comment type="caution">
    <text evidence="11">The sequence shown here is derived from an EMBL/GenBank/DDBJ whole genome shotgun (WGS) entry which is preliminary data.</text>
</comment>
<accession>A0A4Q0AJ58</accession>
<keyword evidence="6 10" id="KW-0547">Nucleotide-binding</keyword>
<feature type="region of interest" description="Interaction with substrate tRNA" evidence="10">
    <location>
        <begin position="45"/>
        <end position="48"/>
    </location>
</feature>
<keyword evidence="5 10" id="KW-0819">tRNA processing</keyword>
<dbReference type="GO" id="GO:0052381">
    <property type="term" value="F:tRNA dimethylallyltransferase activity"/>
    <property type="evidence" value="ECO:0007669"/>
    <property type="project" value="UniProtKB-UniRule"/>
</dbReference>
<protein>
    <recommendedName>
        <fullName evidence="10">tRNA dimethylallyltransferase</fullName>
        <ecNumber evidence="10">2.5.1.75</ecNumber>
    </recommendedName>
    <alternativeName>
        <fullName evidence="10">Dimethylallyl diphosphate:tRNA dimethylallyltransferase</fullName>
        <shortName evidence="10">DMAPP:tRNA dimethylallyltransferase</shortName>
        <shortName evidence="10">DMATase</shortName>
    </alternativeName>
    <alternativeName>
        <fullName evidence="10">Isopentenyl-diphosphate:tRNA isopentenyltransferase</fullName>
        <shortName evidence="10">IPP transferase</shortName>
        <shortName evidence="10">IPPT</shortName>
        <shortName evidence="10">IPTase</shortName>
    </alternativeName>
</protein>
<evidence type="ECO:0000256" key="4">
    <source>
        <dbReference type="ARBA" id="ARBA00022679"/>
    </source>
</evidence>
<dbReference type="AlphaFoldDB" id="A0A4Q0AJ58"/>
<reference evidence="11" key="1">
    <citation type="submission" date="2019-01" db="EMBL/GenBank/DDBJ databases">
        <title>Genomic signatures and co-occurrence patterns of the ultra-small Saccharimodia (Patescibacteria phylum) suggest a symbiotic lifestyle.</title>
        <authorList>
            <person name="Lemos L."/>
            <person name="Medeiros J."/>
            <person name="Andreote F."/>
            <person name="Fernandes G."/>
            <person name="Varani A."/>
            <person name="Oliveira G."/>
            <person name="Pylro V."/>
        </authorList>
    </citation>
    <scope>NUCLEOTIDE SEQUENCE [LARGE SCALE GENOMIC DNA]</scope>
    <source>
        <strain evidence="11">AMD01</strain>
    </source>
</reference>
<comment type="caution">
    <text evidence="10">Lacks conserved residue(s) required for the propagation of feature annotation.</text>
</comment>
<dbReference type="Proteomes" id="UP000289269">
    <property type="component" value="Unassembled WGS sequence"/>
</dbReference>
<comment type="catalytic activity">
    <reaction evidence="9 10">
        <text>adenosine(37) in tRNA + dimethylallyl diphosphate = N(6)-dimethylallyladenosine(37) in tRNA + diphosphate</text>
        <dbReference type="Rhea" id="RHEA:26482"/>
        <dbReference type="Rhea" id="RHEA-COMP:10162"/>
        <dbReference type="Rhea" id="RHEA-COMP:10375"/>
        <dbReference type="ChEBI" id="CHEBI:33019"/>
        <dbReference type="ChEBI" id="CHEBI:57623"/>
        <dbReference type="ChEBI" id="CHEBI:74411"/>
        <dbReference type="ChEBI" id="CHEBI:74415"/>
        <dbReference type="EC" id="2.5.1.75"/>
    </reaction>
</comment>
<feature type="site" description="Interaction with substrate tRNA" evidence="10">
    <location>
        <position position="133"/>
    </location>
</feature>
<dbReference type="HAMAP" id="MF_00185">
    <property type="entry name" value="IPP_trans"/>
    <property type="match status" value="1"/>
</dbReference>
<evidence type="ECO:0000313" key="12">
    <source>
        <dbReference type="Proteomes" id="UP000289269"/>
    </source>
</evidence>
<evidence type="ECO:0000256" key="8">
    <source>
        <dbReference type="ARBA" id="ARBA00022842"/>
    </source>
</evidence>
<dbReference type="InterPro" id="IPR039657">
    <property type="entry name" value="Dimethylallyltransferase"/>
</dbReference>
<dbReference type="SUPFAM" id="SSF52540">
    <property type="entry name" value="P-loop containing nucleoside triphosphate hydrolases"/>
    <property type="match status" value="1"/>
</dbReference>
<feature type="binding site" evidence="10">
    <location>
        <begin position="22"/>
        <end position="27"/>
    </location>
    <ligand>
        <name>substrate</name>
    </ligand>
</feature>
<dbReference type="EMBL" id="SCKW01000012">
    <property type="protein sequence ID" value="RWZ79447.1"/>
    <property type="molecule type" value="Genomic_DNA"/>
</dbReference>
<evidence type="ECO:0000313" key="11">
    <source>
        <dbReference type="EMBL" id="RWZ79447.1"/>
    </source>
</evidence>
<name>A0A4Q0AJ58_9BACT</name>
<dbReference type="InterPro" id="IPR027417">
    <property type="entry name" value="P-loop_NTPase"/>
</dbReference>
<comment type="subunit">
    <text evidence="10">Monomer.</text>
</comment>
<dbReference type="PANTHER" id="PTHR11088:SF60">
    <property type="entry name" value="TRNA DIMETHYLALLYLTRANSFERASE"/>
    <property type="match status" value="1"/>
</dbReference>
<proteinExistence type="inferred from homology"/>